<dbReference type="Proteomes" id="UP000321523">
    <property type="component" value="Unassembled WGS sequence"/>
</dbReference>
<feature type="region of interest" description="Disordered" evidence="1">
    <location>
        <begin position="406"/>
        <end position="450"/>
    </location>
</feature>
<name>A0A512DIM1_9PROT</name>
<reference evidence="2 3" key="1">
    <citation type="submission" date="2019-07" db="EMBL/GenBank/DDBJ databases">
        <title>Whole genome shotgun sequence of Skermanella aerolata NBRC 106429.</title>
        <authorList>
            <person name="Hosoyama A."/>
            <person name="Uohara A."/>
            <person name="Ohji S."/>
            <person name="Ichikawa N."/>
        </authorList>
    </citation>
    <scope>NUCLEOTIDE SEQUENCE [LARGE SCALE GENOMIC DNA]</scope>
    <source>
        <strain evidence="2 3">NBRC 106429</strain>
    </source>
</reference>
<feature type="compositionally biased region" description="Acidic residues" evidence="1">
    <location>
        <begin position="412"/>
        <end position="425"/>
    </location>
</feature>
<feature type="region of interest" description="Disordered" evidence="1">
    <location>
        <begin position="71"/>
        <end position="102"/>
    </location>
</feature>
<comment type="caution">
    <text evidence="2">The sequence shown here is derived from an EMBL/GenBank/DDBJ whole genome shotgun (WGS) entry which is preliminary data.</text>
</comment>
<dbReference type="AlphaFoldDB" id="A0A512DIM1"/>
<accession>A0A512DIM1</accession>
<keyword evidence="3" id="KW-1185">Reference proteome</keyword>
<gene>
    <name evidence="2" type="ORF">SAE02_04690</name>
</gene>
<evidence type="ECO:0000313" key="2">
    <source>
        <dbReference type="EMBL" id="GEO36321.1"/>
    </source>
</evidence>
<feature type="region of interest" description="Disordered" evidence="1">
    <location>
        <begin position="18"/>
        <end position="50"/>
    </location>
</feature>
<dbReference type="EMBL" id="BJYZ01000002">
    <property type="protein sequence ID" value="GEO36321.1"/>
    <property type="molecule type" value="Genomic_DNA"/>
</dbReference>
<organism evidence="2 3">
    <name type="scientific">Skermanella aerolata</name>
    <dbReference type="NCBI Taxonomy" id="393310"/>
    <lineage>
        <taxon>Bacteria</taxon>
        <taxon>Pseudomonadati</taxon>
        <taxon>Pseudomonadota</taxon>
        <taxon>Alphaproteobacteria</taxon>
        <taxon>Rhodospirillales</taxon>
        <taxon>Azospirillaceae</taxon>
        <taxon>Skermanella</taxon>
    </lineage>
</organism>
<sequence>MGVFSASAGSQLLGFFTGRRPNRAASPRPAREESDACAERTIGPSIPEDGFRAVSEFDGKMLEAMFTEAGGGGGAGAGGGGDGGLEMEDNAKRPGGEGSRNWGTDYGAAASAVAALDVRTLTTRAAAAVAVASGDLGADGLFDQDNADGWTELLQNAGAPRESFGFDAGFADDAEDGRMTDPESGEGFPNLRGRGHLPDLSEAIGASDGLRQRVADFMSSGQGGADAGFLVTVEREVTGILYGWAGIDGVEGGAADRAQASFLDSYFGNASGVGIANVLPPEEISGLFDEVRDAAMLKLAGQGPVAGLFRDLSYDADADRLTGSAAMDRNTLTAAGSSAATLGPDGEAGVWRALAELTHSFEAVLGSSGALTTLFTDICGRGAELAGRVGEGMRVFGIAPGGLKVKLPGSEDAGEESGSTDDDGSGSEMESTGAGEADSAPDGHASVLNRDACDPSQDWSVLPGGSGTSQGFGGLFGDYPADRSQSWAATSDGFQWQSAALFQIPSIAGFSIFDSFGQPEFQAV</sequence>
<dbReference type="RefSeq" id="WP_044425541.1">
    <property type="nucleotide sequence ID" value="NZ_BJYZ01000002.1"/>
</dbReference>
<feature type="compositionally biased region" description="Gly residues" evidence="1">
    <location>
        <begin position="71"/>
        <end position="84"/>
    </location>
</feature>
<feature type="compositionally biased region" description="Basic and acidic residues" evidence="1">
    <location>
        <begin position="29"/>
        <end position="38"/>
    </location>
</feature>
<evidence type="ECO:0000313" key="3">
    <source>
        <dbReference type="Proteomes" id="UP000321523"/>
    </source>
</evidence>
<proteinExistence type="predicted"/>
<dbReference type="OrthoDB" id="8335338at2"/>
<protein>
    <submittedName>
        <fullName evidence="2">Uncharacterized protein</fullName>
    </submittedName>
</protein>
<evidence type="ECO:0000256" key="1">
    <source>
        <dbReference type="SAM" id="MobiDB-lite"/>
    </source>
</evidence>